<name>A0A1D7QXE4_9BACI</name>
<dbReference type="KEGG" id="bbev:BBEV_2341"/>
<evidence type="ECO:0000313" key="3">
    <source>
        <dbReference type="EMBL" id="AOM83682.1"/>
    </source>
</evidence>
<reference evidence="3 4" key="1">
    <citation type="submission" date="2015-08" db="EMBL/GenBank/DDBJ databases">
        <title>The complete genome sequence of Bacillus beveridgei MLTeJB.</title>
        <authorList>
            <person name="Hanson T.E."/>
            <person name="Mesa C."/>
            <person name="Basesman S.M."/>
            <person name="Oremland R.S."/>
        </authorList>
    </citation>
    <scope>NUCLEOTIDE SEQUENCE [LARGE SCALE GENOMIC DNA]</scope>
    <source>
        <strain evidence="3 4">MLTeJB</strain>
    </source>
</reference>
<feature type="transmembrane region" description="Helical" evidence="1">
    <location>
        <begin position="137"/>
        <end position="160"/>
    </location>
</feature>
<dbReference type="RefSeq" id="WP_232318166.1">
    <property type="nucleotide sequence ID" value="NZ_CP012502.1"/>
</dbReference>
<dbReference type="STRING" id="632773.BBEV_2341"/>
<feature type="transmembrane region" description="Helical" evidence="1">
    <location>
        <begin position="20"/>
        <end position="41"/>
    </location>
</feature>
<accession>A0A1D7QXE4</accession>
<keyword evidence="1" id="KW-1133">Transmembrane helix</keyword>
<keyword evidence="1" id="KW-0812">Transmembrane</keyword>
<keyword evidence="4" id="KW-1185">Reference proteome</keyword>
<dbReference type="InterPro" id="IPR007301">
    <property type="entry name" value="DoxD"/>
</dbReference>
<feature type="transmembrane region" description="Helical" evidence="1">
    <location>
        <begin position="112"/>
        <end position="131"/>
    </location>
</feature>
<protein>
    <submittedName>
        <fullName evidence="3">DoxX Family Protein</fullName>
    </submittedName>
</protein>
<dbReference type="PANTHER" id="PTHR39157">
    <property type="entry name" value="INTEGRAL MEMBRANE PROTEIN-RELATED"/>
    <property type="match status" value="1"/>
</dbReference>
<dbReference type="Pfam" id="PF04173">
    <property type="entry name" value="DoxD"/>
    <property type="match status" value="1"/>
</dbReference>
<feature type="transmembrane region" description="Helical" evidence="1">
    <location>
        <begin position="84"/>
        <end position="105"/>
    </location>
</feature>
<keyword evidence="1" id="KW-0472">Membrane</keyword>
<evidence type="ECO:0000313" key="4">
    <source>
        <dbReference type="Proteomes" id="UP000094463"/>
    </source>
</evidence>
<dbReference type="PATRIC" id="fig|632773.3.peg.2445"/>
<gene>
    <name evidence="3" type="ORF">BBEV_2341</name>
</gene>
<feature type="domain" description="TQO small subunit DoxD" evidence="2">
    <location>
        <begin position="35"/>
        <end position="178"/>
    </location>
</feature>
<organism evidence="3 4">
    <name type="scientific">Salisediminibacterium beveridgei</name>
    <dbReference type="NCBI Taxonomy" id="632773"/>
    <lineage>
        <taxon>Bacteria</taxon>
        <taxon>Bacillati</taxon>
        <taxon>Bacillota</taxon>
        <taxon>Bacilli</taxon>
        <taxon>Bacillales</taxon>
        <taxon>Bacillaceae</taxon>
        <taxon>Salisediminibacterium</taxon>
    </lineage>
</organism>
<dbReference type="Proteomes" id="UP000094463">
    <property type="component" value="Chromosome"/>
</dbReference>
<evidence type="ECO:0000256" key="1">
    <source>
        <dbReference type="SAM" id="Phobius"/>
    </source>
</evidence>
<dbReference type="AlphaFoldDB" id="A0A1D7QXE4"/>
<proteinExistence type="predicted"/>
<dbReference type="PANTHER" id="PTHR39157:SF1">
    <property type="entry name" value="DOXX FAMILY PROTEIN"/>
    <property type="match status" value="1"/>
</dbReference>
<evidence type="ECO:0000259" key="2">
    <source>
        <dbReference type="Pfam" id="PF04173"/>
    </source>
</evidence>
<dbReference type="EMBL" id="CP012502">
    <property type="protein sequence ID" value="AOM83682.1"/>
    <property type="molecule type" value="Genomic_DNA"/>
</dbReference>
<sequence length="191" mass="20596">MVEVKEGKMGKEIIVGENAVSRFLFVSTRSAAIWLILRLYLGWQWLTAGWGKIGAEGWTGPGAGGAIEGFIGGALASAEEGEVAGWYASFLENVVIANPVVFAYLVAWGEFFVGLGLIVGFLTGIAAFFGATMNFSFLLAGTLSTNPLMFFIAILLILSWKVSGWYGLDRWALPKFGTPWSKRSEGPPSDE</sequence>